<dbReference type="Pfam" id="PF13360">
    <property type="entry name" value="PQQ_2"/>
    <property type="match status" value="3"/>
</dbReference>
<evidence type="ECO:0000259" key="3">
    <source>
        <dbReference type="Pfam" id="PF13360"/>
    </source>
</evidence>
<gene>
    <name evidence="4" type="ORF">SAMN02745131_01248</name>
</gene>
<accession>A0A1M4WWP8</accession>
<dbReference type="InterPro" id="IPR029052">
    <property type="entry name" value="Metallo-depent_PP-like"/>
</dbReference>
<feature type="domain" description="Pyrrolo-quinoline quinone repeat" evidence="3">
    <location>
        <begin position="293"/>
        <end position="407"/>
    </location>
</feature>
<dbReference type="InterPro" id="IPR015943">
    <property type="entry name" value="WD40/YVTN_repeat-like_dom_sf"/>
</dbReference>
<dbReference type="STRING" id="1121884.SAMN02745131_01248"/>
<sequence>MKKLLLSLLILFSLSQLFAQNTPLTFVHLTDTHVGSGTGAEDLRRTVTDINQNDSIQFVVISGDITEFGADAEIQLAKQILDSLNKPWYIIPGNHDGNWSESGANTFKKVFGNETFNFQKGGYYFIGTNCGPNMRMGPGQIPRENIVWLDSALQTIPGNAPIIFVNHYPQDSSLNNWFEAIDRLKKKNIQLILCGHGHANHKLNFEGIPAVMGRSNLRAKDEVGGYNIVNISNNQVSYQVRIPAVQTKPVWLTLPLEDHDFANATVNYPRPSYAVNDSFPQVKEKWNYQDNSDIGSGTAYYDDLVFTTNTNGEILAIKKKNGKVKWKFKTGGKIYSIPAVKDGLVISGSSDDYIYALSAKNGKLAWKYKTEKAVLGNPVIHQNAVYIGGSDGHFRKLDLHKGILLWDFANVKGFVVTKPLIYNNRILFGCWNNDFYCLDIATGNLIWKWNNGSSNRMFSPAACFPVATHNRIFIVAPDRYMTALDAATGDVIWRKQIPEIKVRESMGLSKDSSMVFVKTMQGFVEGISTTANDMTSIWKADVSLGYEICPTAIVQKNNTVFVPTQSGVTVALDRVSGKVLWKHKTSNCLITNLLPVGNKEILVTTMDGKISLLQF</sequence>
<dbReference type="Pfam" id="PF00149">
    <property type="entry name" value="Metallophos"/>
    <property type="match status" value="1"/>
</dbReference>
<evidence type="ECO:0000256" key="1">
    <source>
        <dbReference type="SAM" id="SignalP"/>
    </source>
</evidence>
<dbReference type="InterPro" id="IPR018391">
    <property type="entry name" value="PQQ_b-propeller_rpt"/>
</dbReference>
<dbReference type="SMART" id="SM00564">
    <property type="entry name" value="PQQ"/>
    <property type="match status" value="6"/>
</dbReference>
<protein>
    <submittedName>
        <fullName evidence="4">Outer membrane protein assembly factor BamB, contains PQQ-like beta-propeller repeat</fullName>
    </submittedName>
</protein>
<dbReference type="InterPro" id="IPR011047">
    <property type="entry name" value="Quinoprotein_ADH-like_sf"/>
</dbReference>
<evidence type="ECO:0000259" key="2">
    <source>
        <dbReference type="Pfam" id="PF00149"/>
    </source>
</evidence>
<dbReference type="PANTHER" id="PTHR34512:SF30">
    <property type="entry name" value="OUTER MEMBRANE PROTEIN ASSEMBLY FACTOR BAMB"/>
    <property type="match status" value="1"/>
</dbReference>
<dbReference type="RefSeq" id="WP_072834474.1">
    <property type="nucleotide sequence ID" value="NZ_FQUU01000004.1"/>
</dbReference>
<dbReference type="EMBL" id="FQUU01000004">
    <property type="protein sequence ID" value="SHE85567.1"/>
    <property type="molecule type" value="Genomic_DNA"/>
</dbReference>
<evidence type="ECO:0000313" key="5">
    <source>
        <dbReference type="Proteomes" id="UP000184048"/>
    </source>
</evidence>
<feature type="signal peptide" evidence="1">
    <location>
        <begin position="1"/>
        <end position="19"/>
    </location>
</feature>
<dbReference type="Gene3D" id="3.60.21.10">
    <property type="match status" value="1"/>
</dbReference>
<dbReference type="InterPro" id="IPR004843">
    <property type="entry name" value="Calcineurin-like_PHP"/>
</dbReference>
<dbReference type="SUPFAM" id="SSF56300">
    <property type="entry name" value="Metallo-dependent phosphatases"/>
    <property type="match status" value="1"/>
</dbReference>
<dbReference type="Gene3D" id="2.130.10.10">
    <property type="entry name" value="YVTN repeat-like/Quinoprotein amine dehydrogenase"/>
    <property type="match status" value="1"/>
</dbReference>
<feature type="domain" description="Pyrrolo-quinoline quinone repeat" evidence="3">
    <location>
        <begin position="535"/>
        <end position="608"/>
    </location>
</feature>
<dbReference type="AlphaFoldDB" id="A0A1M4WWP8"/>
<dbReference type="Gene3D" id="2.40.10.480">
    <property type="match status" value="2"/>
</dbReference>
<dbReference type="GO" id="GO:0016787">
    <property type="term" value="F:hydrolase activity"/>
    <property type="evidence" value="ECO:0007669"/>
    <property type="project" value="InterPro"/>
</dbReference>
<dbReference type="Proteomes" id="UP000184048">
    <property type="component" value="Unassembled WGS sequence"/>
</dbReference>
<reference evidence="4 5" key="1">
    <citation type="submission" date="2016-11" db="EMBL/GenBank/DDBJ databases">
        <authorList>
            <person name="Jaros S."/>
            <person name="Januszkiewicz K."/>
            <person name="Wedrychowicz H."/>
        </authorList>
    </citation>
    <scope>NUCLEOTIDE SEQUENCE [LARGE SCALE GENOMIC DNA]</scope>
    <source>
        <strain evidence="4 5">DSM 18119</strain>
    </source>
</reference>
<dbReference type="SUPFAM" id="SSF50998">
    <property type="entry name" value="Quinoprotein alcohol dehydrogenase-like"/>
    <property type="match status" value="2"/>
</dbReference>
<keyword evidence="5" id="KW-1185">Reference proteome</keyword>
<name>A0A1M4WWP8_9BACT</name>
<feature type="domain" description="Pyrrolo-quinoline quinone repeat" evidence="3">
    <location>
        <begin position="428"/>
        <end position="517"/>
    </location>
</feature>
<evidence type="ECO:0000313" key="4">
    <source>
        <dbReference type="EMBL" id="SHE85567.1"/>
    </source>
</evidence>
<dbReference type="OrthoDB" id="9816081at2"/>
<feature type="domain" description="Calcineurin-like phosphoesterase" evidence="2">
    <location>
        <begin position="25"/>
        <end position="199"/>
    </location>
</feature>
<dbReference type="PANTHER" id="PTHR34512">
    <property type="entry name" value="CELL SURFACE PROTEIN"/>
    <property type="match status" value="1"/>
</dbReference>
<dbReference type="InterPro" id="IPR002372">
    <property type="entry name" value="PQQ_rpt_dom"/>
</dbReference>
<proteinExistence type="predicted"/>
<organism evidence="4 5">
    <name type="scientific">Flavisolibacter ginsengisoli DSM 18119</name>
    <dbReference type="NCBI Taxonomy" id="1121884"/>
    <lineage>
        <taxon>Bacteria</taxon>
        <taxon>Pseudomonadati</taxon>
        <taxon>Bacteroidota</taxon>
        <taxon>Chitinophagia</taxon>
        <taxon>Chitinophagales</taxon>
        <taxon>Chitinophagaceae</taxon>
        <taxon>Flavisolibacter</taxon>
    </lineage>
</organism>
<keyword evidence="1" id="KW-0732">Signal</keyword>
<feature type="chain" id="PRO_5009908186" evidence="1">
    <location>
        <begin position="20"/>
        <end position="615"/>
    </location>
</feature>